<evidence type="ECO:0000313" key="3">
    <source>
        <dbReference type="Proteomes" id="UP000050969"/>
    </source>
</evidence>
<dbReference type="AlphaFoldDB" id="A0A0R2MWW4"/>
<dbReference type="GO" id="GO:0005886">
    <property type="term" value="C:plasma membrane"/>
    <property type="evidence" value="ECO:0007669"/>
    <property type="project" value="TreeGrafter"/>
</dbReference>
<feature type="transmembrane region" description="Helical" evidence="1">
    <location>
        <begin position="151"/>
        <end position="175"/>
    </location>
</feature>
<feature type="transmembrane region" description="Helical" evidence="1">
    <location>
        <begin position="125"/>
        <end position="145"/>
    </location>
</feature>
<dbReference type="PANTHER" id="PTHR34989:SF1">
    <property type="entry name" value="PROTEIN HDED"/>
    <property type="match status" value="1"/>
</dbReference>
<dbReference type="PATRIC" id="fig|1293598.4.peg.773"/>
<dbReference type="InterPro" id="IPR052712">
    <property type="entry name" value="Acid_resist_chaperone_HdeD"/>
</dbReference>
<dbReference type="Pfam" id="PF03729">
    <property type="entry name" value="DUF308"/>
    <property type="match status" value="2"/>
</dbReference>
<keyword evidence="1" id="KW-0472">Membrane</keyword>
<protein>
    <submittedName>
        <fullName evidence="2">Integral membrane protein</fullName>
    </submittedName>
</protein>
<keyword evidence="1" id="KW-1133">Transmembrane helix</keyword>
<name>A0A0R2MWW4_9LACO</name>
<dbReference type="Proteomes" id="UP000050969">
    <property type="component" value="Unassembled WGS sequence"/>
</dbReference>
<accession>A0A0R2MWW4</accession>
<dbReference type="OrthoDB" id="2325981at2"/>
<evidence type="ECO:0000313" key="2">
    <source>
        <dbReference type="EMBL" id="KRO16736.1"/>
    </source>
</evidence>
<comment type="caution">
    <text evidence="2">The sequence shown here is derived from an EMBL/GenBank/DDBJ whole genome shotgun (WGS) entry which is preliminary data.</text>
</comment>
<dbReference type="STRING" id="1293598.IV56_GL000724"/>
<dbReference type="RefSeq" id="WP_054778089.1">
    <property type="nucleotide sequence ID" value="NZ_BBBX01000031.1"/>
</dbReference>
<gene>
    <name evidence="2" type="ORF">IV56_GL000724</name>
</gene>
<feature type="transmembrane region" description="Helical" evidence="1">
    <location>
        <begin position="34"/>
        <end position="57"/>
    </location>
</feature>
<sequence>MFQQKRFGFDWGEFITGVALIVAAVVVLRHPAATMVTLSFVFALVAIIRGIATLAAFPNLRQVTGGLSWLTLVSGIFDIILGLLFIFNIPAGVFTLAYMFAIWFVIDSIAGLANASHLRRAGTGWYVLDLILQVFGLLVGILLLMNPVVSAVSMVSLIAMAFIIFGIGAIVMAFARRDA</sequence>
<evidence type="ECO:0000256" key="1">
    <source>
        <dbReference type="SAM" id="Phobius"/>
    </source>
</evidence>
<dbReference type="InterPro" id="IPR005325">
    <property type="entry name" value="DUF308_memb"/>
</dbReference>
<reference evidence="2 3" key="1">
    <citation type="journal article" date="2015" name="Genome Announc.">
        <title>Expanding the biotechnology potential of lactobacilli through comparative genomics of 213 strains and associated genera.</title>
        <authorList>
            <person name="Sun Z."/>
            <person name="Harris H.M."/>
            <person name="McCann A."/>
            <person name="Guo C."/>
            <person name="Argimon S."/>
            <person name="Zhang W."/>
            <person name="Yang X."/>
            <person name="Jeffery I.B."/>
            <person name="Cooney J.C."/>
            <person name="Kagawa T.F."/>
            <person name="Liu W."/>
            <person name="Song Y."/>
            <person name="Salvetti E."/>
            <person name="Wrobel A."/>
            <person name="Rasinkangas P."/>
            <person name="Parkhill J."/>
            <person name="Rea M.C."/>
            <person name="O'Sullivan O."/>
            <person name="Ritari J."/>
            <person name="Douillard F.P."/>
            <person name="Paul Ross R."/>
            <person name="Yang R."/>
            <person name="Briner A.E."/>
            <person name="Felis G.E."/>
            <person name="de Vos W.M."/>
            <person name="Barrangou R."/>
            <person name="Klaenhammer T.R."/>
            <person name="Caufield P.W."/>
            <person name="Cui Y."/>
            <person name="Zhang H."/>
            <person name="O'Toole P.W."/>
        </authorList>
    </citation>
    <scope>NUCLEOTIDE SEQUENCE [LARGE SCALE GENOMIC DNA]</scope>
    <source>
        <strain evidence="2 3">DSM 24301</strain>
    </source>
</reference>
<keyword evidence="1" id="KW-0812">Transmembrane</keyword>
<feature type="transmembrane region" description="Helical" evidence="1">
    <location>
        <begin position="69"/>
        <end position="87"/>
    </location>
</feature>
<proteinExistence type="predicted"/>
<dbReference type="EMBL" id="JQCE01000032">
    <property type="protein sequence ID" value="KRO16736.1"/>
    <property type="molecule type" value="Genomic_DNA"/>
</dbReference>
<dbReference type="PANTHER" id="PTHR34989">
    <property type="entry name" value="PROTEIN HDED"/>
    <property type="match status" value="1"/>
</dbReference>
<feature type="transmembrane region" description="Helical" evidence="1">
    <location>
        <begin position="7"/>
        <end position="28"/>
    </location>
</feature>
<keyword evidence="3" id="KW-1185">Reference proteome</keyword>
<organism evidence="2 3">
    <name type="scientific">Lacticaseibacillus saniviri JCM 17471 = DSM 24301</name>
    <dbReference type="NCBI Taxonomy" id="1293598"/>
    <lineage>
        <taxon>Bacteria</taxon>
        <taxon>Bacillati</taxon>
        <taxon>Bacillota</taxon>
        <taxon>Bacilli</taxon>
        <taxon>Lactobacillales</taxon>
        <taxon>Lactobacillaceae</taxon>
        <taxon>Lacticaseibacillus</taxon>
    </lineage>
</organism>
<feature type="transmembrane region" description="Helical" evidence="1">
    <location>
        <begin position="93"/>
        <end position="113"/>
    </location>
</feature>